<evidence type="ECO:0000256" key="2">
    <source>
        <dbReference type="PROSITE-ProRule" id="PRU00335"/>
    </source>
</evidence>
<evidence type="ECO:0000259" key="4">
    <source>
        <dbReference type="PROSITE" id="PS50977"/>
    </source>
</evidence>
<organism evidence="5 6">
    <name type="scientific">Parvibaculum sedimenti</name>
    <dbReference type="NCBI Taxonomy" id="2608632"/>
    <lineage>
        <taxon>Bacteria</taxon>
        <taxon>Pseudomonadati</taxon>
        <taxon>Pseudomonadota</taxon>
        <taxon>Alphaproteobacteria</taxon>
        <taxon>Hyphomicrobiales</taxon>
        <taxon>Parvibaculaceae</taxon>
        <taxon>Parvibaculum</taxon>
    </lineage>
</organism>
<evidence type="ECO:0000313" key="6">
    <source>
        <dbReference type="Proteomes" id="UP000468901"/>
    </source>
</evidence>
<evidence type="ECO:0000256" key="3">
    <source>
        <dbReference type="SAM" id="MobiDB-lite"/>
    </source>
</evidence>
<dbReference type="InterPro" id="IPR036271">
    <property type="entry name" value="Tet_transcr_reg_TetR-rel_C_sf"/>
</dbReference>
<feature type="domain" description="HTH tetR-type" evidence="4">
    <location>
        <begin position="45"/>
        <end position="105"/>
    </location>
</feature>
<keyword evidence="6" id="KW-1185">Reference proteome</keyword>
<dbReference type="Gene3D" id="1.10.10.60">
    <property type="entry name" value="Homeodomain-like"/>
    <property type="match status" value="1"/>
</dbReference>
<evidence type="ECO:0000313" key="5">
    <source>
        <dbReference type="EMBL" id="KAB7741704.1"/>
    </source>
</evidence>
<dbReference type="SUPFAM" id="SSF46689">
    <property type="entry name" value="Homeodomain-like"/>
    <property type="match status" value="1"/>
</dbReference>
<protein>
    <submittedName>
        <fullName evidence="5">TetR family transcriptional regulator</fullName>
    </submittedName>
</protein>
<dbReference type="SUPFAM" id="SSF48498">
    <property type="entry name" value="Tetracyclin repressor-like, C-terminal domain"/>
    <property type="match status" value="1"/>
</dbReference>
<dbReference type="Gene3D" id="1.10.357.10">
    <property type="entry name" value="Tetracycline Repressor, domain 2"/>
    <property type="match status" value="1"/>
</dbReference>
<dbReference type="InterPro" id="IPR013573">
    <property type="entry name" value="Tscrpt_reg_YcdC_C"/>
</dbReference>
<proteinExistence type="predicted"/>
<evidence type="ECO:0000256" key="1">
    <source>
        <dbReference type="ARBA" id="ARBA00023125"/>
    </source>
</evidence>
<dbReference type="InterPro" id="IPR009057">
    <property type="entry name" value="Homeodomain-like_sf"/>
</dbReference>
<keyword evidence="1 2" id="KW-0238">DNA-binding</keyword>
<dbReference type="Proteomes" id="UP000468901">
    <property type="component" value="Unassembled WGS sequence"/>
</dbReference>
<dbReference type="Pfam" id="PF08362">
    <property type="entry name" value="TetR_C_3"/>
    <property type="match status" value="1"/>
</dbReference>
<dbReference type="PANTHER" id="PTHR30328">
    <property type="entry name" value="TRANSCRIPTIONAL REPRESSOR"/>
    <property type="match status" value="1"/>
</dbReference>
<reference evidence="5 6" key="1">
    <citation type="submission" date="2019-09" db="EMBL/GenBank/DDBJ databases">
        <title>Parvibaculum sedimenti sp. nov., isolated from sediment.</title>
        <authorList>
            <person name="Wang Y."/>
        </authorList>
    </citation>
    <scope>NUCLEOTIDE SEQUENCE [LARGE SCALE GENOMIC DNA]</scope>
    <source>
        <strain evidence="5 6">HXT-9</strain>
    </source>
</reference>
<feature type="region of interest" description="Disordered" evidence="3">
    <location>
        <begin position="1"/>
        <end position="38"/>
    </location>
</feature>
<dbReference type="GO" id="GO:0045892">
    <property type="term" value="P:negative regulation of DNA-templated transcription"/>
    <property type="evidence" value="ECO:0007669"/>
    <property type="project" value="InterPro"/>
</dbReference>
<dbReference type="GO" id="GO:0003677">
    <property type="term" value="F:DNA binding"/>
    <property type="evidence" value="ECO:0007669"/>
    <property type="project" value="UniProtKB-UniRule"/>
</dbReference>
<dbReference type="PRINTS" id="PR00455">
    <property type="entry name" value="HTHTETR"/>
</dbReference>
<dbReference type="InterPro" id="IPR001647">
    <property type="entry name" value="HTH_TetR"/>
</dbReference>
<gene>
    <name evidence="5" type="ORF">F2P47_04680</name>
</gene>
<dbReference type="EMBL" id="WESC01000003">
    <property type="protein sequence ID" value="KAB7741704.1"/>
    <property type="molecule type" value="Genomic_DNA"/>
</dbReference>
<dbReference type="InterPro" id="IPR050109">
    <property type="entry name" value="HTH-type_TetR-like_transc_reg"/>
</dbReference>
<dbReference type="PANTHER" id="PTHR30328:SF54">
    <property type="entry name" value="HTH-TYPE TRANSCRIPTIONAL REPRESSOR SCO4008"/>
    <property type="match status" value="1"/>
</dbReference>
<dbReference type="Pfam" id="PF00440">
    <property type="entry name" value="TetR_N"/>
    <property type="match status" value="1"/>
</dbReference>
<name>A0A6N6VQ95_9HYPH</name>
<dbReference type="PROSITE" id="PS50977">
    <property type="entry name" value="HTH_TETR_2"/>
    <property type="match status" value="1"/>
</dbReference>
<feature type="DNA-binding region" description="H-T-H motif" evidence="2">
    <location>
        <begin position="68"/>
        <end position="87"/>
    </location>
</feature>
<accession>A0A6N6VQ95</accession>
<comment type="caution">
    <text evidence="5">The sequence shown here is derived from an EMBL/GenBank/DDBJ whole genome shotgun (WGS) entry which is preliminary data.</text>
</comment>
<dbReference type="AlphaFoldDB" id="A0A6N6VQ95"/>
<sequence>MPRRKTEKAAVTGGRPASRRAAKTVSKGSASPADGGFGSAGAIRQRNVAKILKAAEAVFSKDGFSGASTAEIARRADVPKANLHYYFRTKQDLYSAVLVEIVESWLDALEDIEEDSDPAAALAEYIARKMKAAQSSAQPSRLWAIEIIGGGRHVQPFLKGRLRKLVEEKGAIVQKWIDQGKISDIDPRHLFFMIWAMTQTYADFGAQMTAVLGKRTLDDEAFADATQTATRLILRGLGLKSPL</sequence>